<feature type="non-terminal residue" evidence="2">
    <location>
        <position position="1"/>
    </location>
</feature>
<dbReference type="OrthoDB" id="3354175at2759"/>
<feature type="transmembrane region" description="Helical" evidence="1">
    <location>
        <begin position="122"/>
        <end position="142"/>
    </location>
</feature>
<protein>
    <submittedName>
        <fullName evidence="2">Uncharacterized protein</fullName>
    </submittedName>
</protein>
<evidence type="ECO:0000313" key="3">
    <source>
        <dbReference type="Proteomes" id="UP000193067"/>
    </source>
</evidence>
<evidence type="ECO:0000256" key="1">
    <source>
        <dbReference type="SAM" id="Phobius"/>
    </source>
</evidence>
<evidence type="ECO:0000313" key="2">
    <source>
        <dbReference type="EMBL" id="OSD05842.1"/>
    </source>
</evidence>
<dbReference type="STRING" id="1353009.A0A1Y2J0V1"/>
<dbReference type="EMBL" id="KZ084092">
    <property type="protein sequence ID" value="OSD05842.1"/>
    <property type="molecule type" value="Genomic_DNA"/>
</dbReference>
<feature type="transmembrane region" description="Helical" evidence="1">
    <location>
        <begin position="12"/>
        <end position="30"/>
    </location>
</feature>
<dbReference type="Proteomes" id="UP000193067">
    <property type="component" value="Unassembled WGS sequence"/>
</dbReference>
<name>A0A1Y2J0V1_TRAC3</name>
<keyword evidence="3" id="KW-1185">Reference proteome</keyword>
<feature type="transmembrane region" description="Helical" evidence="1">
    <location>
        <begin position="202"/>
        <end position="223"/>
    </location>
</feature>
<feature type="transmembrane region" description="Helical" evidence="1">
    <location>
        <begin position="162"/>
        <end position="182"/>
    </location>
</feature>
<keyword evidence="1" id="KW-0812">Transmembrane</keyword>
<keyword evidence="1" id="KW-0472">Membrane</keyword>
<sequence length="307" mass="34035">QAKLVSIFIQTLLYGAYTVVFILTMWVLLYKRSAVKPPVADPMLWVSLTMFVMATMHIGINYARIVKAFITFRDAPGGPAAFFNQLSEFTQIFGSTVYVVQTIIGDGVVLYRCYMVWSDVRIVLLPLVLLLGSIASGIGILYSFARVVPEAEIFVDELQSWIVSFFSLTLATNILCTGLVALRIWRLNRAIMKFARRSYRPILFLVLESGAVYSLTLTALVVLYKTGSWFQYVLLDSISPIVGLVFSMIIIRVGLGITTVRGSSAVTGAQERTVTATRHSQIQFANPPGQSSTLRAAAEYDSNDIEL</sequence>
<gene>
    <name evidence="2" type="ORF">PYCCODRAFT_1361691</name>
</gene>
<accession>A0A1Y2J0V1</accession>
<feature type="transmembrane region" description="Helical" evidence="1">
    <location>
        <begin position="229"/>
        <end position="251"/>
    </location>
</feature>
<organism evidence="2 3">
    <name type="scientific">Trametes coccinea (strain BRFM310)</name>
    <name type="common">Pycnoporus coccineus</name>
    <dbReference type="NCBI Taxonomy" id="1353009"/>
    <lineage>
        <taxon>Eukaryota</taxon>
        <taxon>Fungi</taxon>
        <taxon>Dikarya</taxon>
        <taxon>Basidiomycota</taxon>
        <taxon>Agaricomycotina</taxon>
        <taxon>Agaricomycetes</taxon>
        <taxon>Polyporales</taxon>
        <taxon>Polyporaceae</taxon>
        <taxon>Trametes</taxon>
    </lineage>
</organism>
<keyword evidence="1" id="KW-1133">Transmembrane helix</keyword>
<dbReference type="AlphaFoldDB" id="A0A1Y2J0V1"/>
<feature type="transmembrane region" description="Helical" evidence="1">
    <location>
        <begin position="42"/>
        <end position="63"/>
    </location>
</feature>
<proteinExistence type="predicted"/>
<reference evidence="2 3" key="1">
    <citation type="journal article" date="2015" name="Biotechnol. Biofuels">
        <title>Enhanced degradation of softwood versus hardwood by the white-rot fungus Pycnoporus coccineus.</title>
        <authorList>
            <person name="Couturier M."/>
            <person name="Navarro D."/>
            <person name="Chevret D."/>
            <person name="Henrissat B."/>
            <person name="Piumi F."/>
            <person name="Ruiz-Duenas F.J."/>
            <person name="Martinez A.T."/>
            <person name="Grigoriev I.V."/>
            <person name="Riley R."/>
            <person name="Lipzen A."/>
            <person name="Berrin J.G."/>
            <person name="Master E.R."/>
            <person name="Rosso M.N."/>
        </authorList>
    </citation>
    <scope>NUCLEOTIDE SEQUENCE [LARGE SCALE GENOMIC DNA]</scope>
    <source>
        <strain evidence="2 3">BRFM310</strain>
    </source>
</reference>